<dbReference type="Proteomes" id="UP000886523">
    <property type="component" value="Unassembled WGS sequence"/>
</dbReference>
<reference evidence="2" key="1">
    <citation type="journal article" date="2020" name="Nat. Commun.">
        <title>Large-scale genome sequencing of mycorrhizal fungi provides insights into the early evolution of symbiotic traits.</title>
        <authorList>
            <person name="Miyauchi S."/>
            <person name="Kiss E."/>
            <person name="Kuo A."/>
            <person name="Drula E."/>
            <person name="Kohler A."/>
            <person name="Sanchez-Garcia M."/>
            <person name="Morin E."/>
            <person name="Andreopoulos B."/>
            <person name="Barry K.W."/>
            <person name="Bonito G."/>
            <person name="Buee M."/>
            <person name="Carver A."/>
            <person name="Chen C."/>
            <person name="Cichocki N."/>
            <person name="Clum A."/>
            <person name="Culley D."/>
            <person name="Crous P.W."/>
            <person name="Fauchery L."/>
            <person name="Girlanda M."/>
            <person name="Hayes R.D."/>
            <person name="Keri Z."/>
            <person name="LaButti K."/>
            <person name="Lipzen A."/>
            <person name="Lombard V."/>
            <person name="Magnuson J."/>
            <person name="Maillard F."/>
            <person name="Murat C."/>
            <person name="Nolan M."/>
            <person name="Ohm R.A."/>
            <person name="Pangilinan J."/>
            <person name="Pereira M.F."/>
            <person name="Perotto S."/>
            <person name="Peter M."/>
            <person name="Pfister S."/>
            <person name="Riley R."/>
            <person name="Sitrit Y."/>
            <person name="Stielow J.B."/>
            <person name="Szollosi G."/>
            <person name="Zifcakova L."/>
            <person name="Stursova M."/>
            <person name="Spatafora J.W."/>
            <person name="Tedersoo L."/>
            <person name="Vaario L.M."/>
            <person name="Yamada A."/>
            <person name="Yan M."/>
            <person name="Wang P."/>
            <person name="Xu J."/>
            <person name="Bruns T."/>
            <person name="Baldrian P."/>
            <person name="Vilgalys R."/>
            <person name="Dunand C."/>
            <person name="Henrissat B."/>
            <person name="Grigoriev I.V."/>
            <person name="Hibbett D."/>
            <person name="Nagy L.G."/>
            <person name="Martin F.M."/>
        </authorList>
    </citation>
    <scope>NUCLEOTIDE SEQUENCE</scope>
    <source>
        <strain evidence="2">UP504</strain>
    </source>
</reference>
<comment type="caution">
    <text evidence="2">The sequence shown here is derived from an EMBL/GenBank/DDBJ whole genome shotgun (WGS) entry which is preliminary data.</text>
</comment>
<dbReference type="EMBL" id="MU128947">
    <property type="protein sequence ID" value="KAF9515717.1"/>
    <property type="molecule type" value="Genomic_DNA"/>
</dbReference>
<name>A0A9P6B1N1_9AGAM</name>
<feature type="region of interest" description="Disordered" evidence="1">
    <location>
        <begin position="1"/>
        <end position="37"/>
    </location>
</feature>
<evidence type="ECO:0000256" key="1">
    <source>
        <dbReference type="SAM" id="MobiDB-lite"/>
    </source>
</evidence>
<evidence type="ECO:0000313" key="2">
    <source>
        <dbReference type="EMBL" id="KAF9515717.1"/>
    </source>
</evidence>
<protein>
    <submittedName>
        <fullName evidence="2">Uncharacterized protein</fullName>
    </submittedName>
</protein>
<accession>A0A9P6B1N1</accession>
<sequence length="109" mass="12118">MGLRRSQQKRVGSVTPLTSPFEKSSAQPPPLMTRPWPITPNSVSPLFEDVRAKQSHLHSVLYRTHEPVYFQFTFAAITVVIAAGGPPLSHEHPRLGDIRAPVGLMPLRE</sequence>
<proteinExistence type="predicted"/>
<keyword evidence="3" id="KW-1185">Reference proteome</keyword>
<organism evidence="2 3">
    <name type="scientific">Hydnum rufescens UP504</name>
    <dbReference type="NCBI Taxonomy" id="1448309"/>
    <lineage>
        <taxon>Eukaryota</taxon>
        <taxon>Fungi</taxon>
        <taxon>Dikarya</taxon>
        <taxon>Basidiomycota</taxon>
        <taxon>Agaricomycotina</taxon>
        <taxon>Agaricomycetes</taxon>
        <taxon>Cantharellales</taxon>
        <taxon>Hydnaceae</taxon>
        <taxon>Hydnum</taxon>
    </lineage>
</organism>
<evidence type="ECO:0000313" key="3">
    <source>
        <dbReference type="Proteomes" id="UP000886523"/>
    </source>
</evidence>
<feature type="compositionally biased region" description="Polar residues" evidence="1">
    <location>
        <begin position="15"/>
        <end position="26"/>
    </location>
</feature>
<dbReference type="AlphaFoldDB" id="A0A9P6B1N1"/>
<gene>
    <name evidence="2" type="ORF">BS47DRAFT_741927</name>
</gene>